<dbReference type="InterPro" id="IPR035669">
    <property type="entry name" value="SGNH_plant_lipase-like"/>
</dbReference>
<accession>C0PRW6</accession>
<dbReference type="Gene3D" id="3.40.50.1110">
    <property type="entry name" value="SGNH hydrolase"/>
    <property type="match status" value="1"/>
</dbReference>
<dbReference type="Pfam" id="PF00657">
    <property type="entry name" value="Lipase_GDSL"/>
    <property type="match status" value="1"/>
</dbReference>
<dbReference type="EMBL" id="BT071080">
    <property type="protein sequence ID" value="ACN40556.1"/>
    <property type="molecule type" value="mRNA"/>
</dbReference>
<dbReference type="PANTHER" id="PTHR45642">
    <property type="entry name" value="GDSL ESTERASE/LIPASE EXL3"/>
    <property type="match status" value="1"/>
</dbReference>
<organism evidence="3">
    <name type="scientific">Picea sitchensis</name>
    <name type="common">Sitka spruce</name>
    <name type="synonym">Pinus sitchensis</name>
    <dbReference type="NCBI Taxonomy" id="3332"/>
    <lineage>
        <taxon>Eukaryota</taxon>
        <taxon>Viridiplantae</taxon>
        <taxon>Streptophyta</taxon>
        <taxon>Embryophyta</taxon>
        <taxon>Tracheophyta</taxon>
        <taxon>Spermatophyta</taxon>
        <taxon>Pinopsida</taxon>
        <taxon>Pinidae</taxon>
        <taxon>Conifers I</taxon>
        <taxon>Pinales</taxon>
        <taxon>Pinaceae</taxon>
        <taxon>Picea</taxon>
    </lineage>
</organism>
<evidence type="ECO:0000256" key="1">
    <source>
        <dbReference type="ARBA" id="ARBA00008668"/>
    </source>
</evidence>
<dbReference type="InterPro" id="IPR036514">
    <property type="entry name" value="SGNH_hydro_sf"/>
</dbReference>
<evidence type="ECO:0000313" key="3">
    <source>
        <dbReference type="EMBL" id="ACN40556.1"/>
    </source>
</evidence>
<sequence>MLLCLNWAMERSGSLISASTLGTILLMISFFQTWKFIAEAKNVPVPAVFFFGDSYGDTGNNDYISTSIKGNFPPYGRDFIHHIPTGRLSNGKLIPDYIVEGLGVKDLLPPYLDPKLQDSDLITGVSFDSAGTGLDNITSTIQEVIPFWKEVEYFKEYKTRLIGLVGDERANMILSEAIYFIVIGTNDFAVNYYNYPFRSAHYTVSQYTDFLLQIYASHIKELYSLNARKIGLINLPPLGCLPIKRSKGECVEEINQAASGFNEGMNAMIEHLKPVLPGLKIVSLDYHAVILDFIQNPGKFGFQVTANGCCFATDTETGFCKKFTPFTCADADKYVFFDSVHLSQKAYQVIANVFLRREILRLL</sequence>
<proteinExistence type="evidence at transcript level"/>
<name>C0PRW6_PICSI</name>
<dbReference type="GO" id="GO:0016788">
    <property type="term" value="F:hydrolase activity, acting on ester bonds"/>
    <property type="evidence" value="ECO:0007669"/>
    <property type="project" value="InterPro"/>
</dbReference>
<evidence type="ECO:0008006" key="4">
    <source>
        <dbReference type="Google" id="ProtNLM"/>
    </source>
</evidence>
<dbReference type="CDD" id="cd01837">
    <property type="entry name" value="SGNH_plant_lipase_like"/>
    <property type="match status" value="1"/>
</dbReference>
<dbReference type="AlphaFoldDB" id="C0PRW6"/>
<keyword evidence="2" id="KW-0812">Transmembrane</keyword>
<dbReference type="InterPro" id="IPR001087">
    <property type="entry name" value="GDSL"/>
</dbReference>
<dbReference type="PANTHER" id="PTHR45642:SF95">
    <property type="entry name" value="GDSL-LIKE LIPASE_ACYLHYDROLASE FAMILY PROTEIN, EXPRESSED"/>
    <property type="match status" value="1"/>
</dbReference>
<comment type="similarity">
    <text evidence="1">Belongs to the 'GDSL' lipolytic enzyme family.</text>
</comment>
<keyword evidence="2" id="KW-0472">Membrane</keyword>
<feature type="transmembrane region" description="Helical" evidence="2">
    <location>
        <begin position="12"/>
        <end position="31"/>
    </location>
</feature>
<evidence type="ECO:0000256" key="2">
    <source>
        <dbReference type="SAM" id="Phobius"/>
    </source>
</evidence>
<dbReference type="InterPro" id="IPR050592">
    <property type="entry name" value="GDSL_lipolytic_enzyme"/>
</dbReference>
<keyword evidence="2" id="KW-1133">Transmembrane helix</keyword>
<dbReference type="SUPFAM" id="SSF52266">
    <property type="entry name" value="SGNH hydrolase"/>
    <property type="match status" value="1"/>
</dbReference>
<reference evidence="3" key="1">
    <citation type="submission" date="2009-02" db="EMBL/GenBank/DDBJ databases">
        <title>Full length sequence-verified cDNA sequences from Sitka spruce (Picea sitchensis).</title>
        <authorList>
            <person name="Reid K.E."/>
            <person name="Liao N."/>
            <person name="Ralph S."/>
            <person name="Kolosova N."/>
            <person name="Oddy C."/>
            <person name="Moore R."/>
            <person name="Mayo M."/>
            <person name="Wagner S."/>
            <person name="King J."/>
            <person name="Yanchuk A."/>
            <person name="Holt R."/>
            <person name="Jones S."/>
            <person name="Marra M."/>
            <person name="Ritland C.E."/>
            <person name="Ritland K."/>
            <person name="Bohlmann J."/>
        </authorList>
    </citation>
    <scope>NUCLEOTIDE SEQUENCE</scope>
    <source>
        <tissue evidence="3">Green portion of the leader tissue</tissue>
    </source>
</reference>
<protein>
    <recommendedName>
        <fullName evidence="4">SGNH hydrolase-type esterase domain-containing protein</fullName>
    </recommendedName>
</protein>